<proteinExistence type="predicted"/>
<keyword evidence="2" id="KW-1185">Reference proteome</keyword>
<dbReference type="EMBL" id="CAJVQC010076193">
    <property type="protein sequence ID" value="CAG8814486.1"/>
    <property type="molecule type" value="Genomic_DNA"/>
</dbReference>
<accession>A0ACA9RXD7</accession>
<evidence type="ECO:0000313" key="2">
    <source>
        <dbReference type="Proteomes" id="UP000789920"/>
    </source>
</evidence>
<name>A0ACA9RXD7_9GLOM</name>
<dbReference type="Proteomes" id="UP000789920">
    <property type="component" value="Unassembled WGS sequence"/>
</dbReference>
<feature type="non-terminal residue" evidence="1">
    <location>
        <position position="115"/>
    </location>
</feature>
<feature type="non-terminal residue" evidence="1">
    <location>
        <position position="1"/>
    </location>
</feature>
<sequence>NLSMIETIENKDEIIKNSINFIWKTTSETAIAVIFNNDPLLSATLTLNDETFNTINLDTPSCAIQAEDINLDRQPSDISFEIDSNAQDEELSFNVDDNMVDNSIEYDYSVSQPLE</sequence>
<organism evidence="1 2">
    <name type="scientific">Racocetra persica</name>
    <dbReference type="NCBI Taxonomy" id="160502"/>
    <lineage>
        <taxon>Eukaryota</taxon>
        <taxon>Fungi</taxon>
        <taxon>Fungi incertae sedis</taxon>
        <taxon>Mucoromycota</taxon>
        <taxon>Glomeromycotina</taxon>
        <taxon>Glomeromycetes</taxon>
        <taxon>Diversisporales</taxon>
        <taxon>Gigasporaceae</taxon>
        <taxon>Racocetra</taxon>
    </lineage>
</organism>
<evidence type="ECO:0000313" key="1">
    <source>
        <dbReference type="EMBL" id="CAG8814486.1"/>
    </source>
</evidence>
<protein>
    <submittedName>
        <fullName evidence="1">15713_t:CDS:1</fullName>
    </submittedName>
</protein>
<comment type="caution">
    <text evidence="1">The sequence shown here is derived from an EMBL/GenBank/DDBJ whole genome shotgun (WGS) entry which is preliminary data.</text>
</comment>
<gene>
    <name evidence="1" type="ORF">RPERSI_LOCUS23997</name>
</gene>
<reference evidence="1" key="1">
    <citation type="submission" date="2021-06" db="EMBL/GenBank/DDBJ databases">
        <authorList>
            <person name="Kallberg Y."/>
            <person name="Tangrot J."/>
            <person name="Rosling A."/>
        </authorList>
    </citation>
    <scope>NUCLEOTIDE SEQUENCE</scope>
    <source>
        <strain evidence="1">MA461A</strain>
    </source>
</reference>